<gene>
    <name evidence="2" type="ORF">CYNAS_LOCUS2023</name>
</gene>
<protein>
    <submittedName>
        <fullName evidence="2">Uncharacterized protein</fullName>
    </submittedName>
</protein>
<proteinExistence type="predicted"/>
<sequence>MSKLGTYLHSGCQFPDLTCLHEIRSKDYASVNPFFLYIVQVYPRAALYSLIGEGDKHFYAISLPYCGQEATSTGAAVKKEMQRLQSNRADAKLDVKVKPKSFLELLRPEDYDVPPRYVPPPYPKKKRVPDPSDPSKTITQYYYESDEKAVTPETGEVKFGDKMRLKEEPPSYESSPGTETYYSESGCRKYEDGFDDPSAMDELFLEEKPIDRKPSRYTYDRYDEMYYSGPVRDYDYRHCSTMPPTYSTPESSWERFEPGFSSFSPVSYPSTSSYTPRSYRSKNPTWDVNFHDYNLPAPPPPPSSIREAEMHYLSIPLPPTPR</sequence>
<feature type="compositionally biased region" description="Low complexity" evidence="1">
    <location>
        <begin position="260"/>
        <end position="278"/>
    </location>
</feature>
<feature type="region of interest" description="Disordered" evidence="1">
    <location>
        <begin position="114"/>
        <end position="137"/>
    </location>
</feature>
<dbReference type="AlphaFoldDB" id="A0AA36DNI7"/>
<comment type="caution">
    <text evidence="2">The sequence shown here is derived from an EMBL/GenBank/DDBJ whole genome shotgun (WGS) entry which is preliminary data.</text>
</comment>
<feature type="compositionally biased region" description="Polar residues" evidence="1">
    <location>
        <begin position="172"/>
        <end position="183"/>
    </location>
</feature>
<feature type="region of interest" description="Disordered" evidence="1">
    <location>
        <begin position="260"/>
        <end position="279"/>
    </location>
</feature>
<organism evidence="2 3">
    <name type="scientific">Cylicocyclus nassatus</name>
    <name type="common">Nematode worm</name>
    <dbReference type="NCBI Taxonomy" id="53992"/>
    <lineage>
        <taxon>Eukaryota</taxon>
        <taxon>Metazoa</taxon>
        <taxon>Ecdysozoa</taxon>
        <taxon>Nematoda</taxon>
        <taxon>Chromadorea</taxon>
        <taxon>Rhabditida</taxon>
        <taxon>Rhabditina</taxon>
        <taxon>Rhabditomorpha</taxon>
        <taxon>Strongyloidea</taxon>
        <taxon>Strongylidae</taxon>
        <taxon>Cylicocyclus</taxon>
    </lineage>
</organism>
<dbReference type="EMBL" id="CATQJL010000001">
    <property type="protein sequence ID" value="CAJ0590040.1"/>
    <property type="molecule type" value="Genomic_DNA"/>
</dbReference>
<feature type="region of interest" description="Disordered" evidence="1">
    <location>
        <begin position="160"/>
        <end position="194"/>
    </location>
</feature>
<accession>A0AA36DNI7</accession>
<feature type="compositionally biased region" description="Basic and acidic residues" evidence="1">
    <location>
        <begin position="160"/>
        <end position="169"/>
    </location>
</feature>
<evidence type="ECO:0000256" key="1">
    <source>
        <dbReference type="SAM" id="MobiDB-lite"/>
    </source>
</evidence>
<evidence type="ECO:0000313" key="3">
    <source>
        <dbReference type="Proteomes" id="UP001176961"/>
    </source>
</evidence>
<keyword evidence="3" id="KW-1185">Reference proteome</keyword>
<dbReference type="Proteomes" id="UP001176961">
    <property type="component" value="Unassembled WGS sequence"/>
</dbReference>
<evidence type="ECO:0000313" key="2">
    <source>
        <dbReference type="EMBL" id="CAJ0590040.1"/>
    </source>
</evidence>
<name>A0AA36DNI7_CYLNA</name>
<reference evidence="2" key="1">
    <citation type="submission" date="2023-07" db="EMBL/GenBank/DDBJ databases">
        <authorList>
            <consortium name="CYATHOMIX"/>
        </authorList>
    </citation>
    <scope>NUCLEOTIDE SEQUENCE</scope>
    <source>
        <strain evidence="2">N/A</strain>
    </source>
</reference>